<evidence type="ECO:0008006" key="3">
    <source>
        <dbReference type="Google" id="ProtNLM"/>
    </source>
</evidence>
<gene>
    <name evidence="1" type="ORF">GCM10011578_088910</name>
</gene>
<organism evidence="1 2">
    <name type="scientific">Streptomyces fuscichromogenes</name>
    <dbReference type="NCBI Taxonomy" id="1324013"/>
    <lineage>
        <taxon>Bacteria</taxon>
        <taxon>Bacillati</taxon>
        <taxon>Actinomycetota</taxon>
        <taxon>Actinomycetes</taxon>
        <taxon>Kitasatosporales</taxon>
        <taxon>Streptomycetaceae</taxon>
        <taxon>Streptomyces</taxon>
    </lineage>
</organism>
<keyword evidence="2" id="KW-1185">Reference proteome</keyword>
<dbReference type="Gene3D" id="1.25.40.10">
    <property type="entry name" value="Tetratricopeptide repeat domain"/>
    <property type="match status" value="1"/>
</dbReference>
<reference evidence="1" key="1">
    <citation type="journal article" date="2014" name="Int. J. Syst. Evol. Microbiol.">
        <title>Complete genome sequence of Corynebacterium casei LMG S-19264T (=DSM 44701T), isolated from a smear-ripened cheese.</title>
        <authorList>
            <consortium name="US DOE Joint Genome Institute (JGI-PGF)"/>
            <person name="Walter F."/>
            <person name="Albersmeier A."/>
            <person name="Kalinowski J."/>
            <person name="Ruckert C."/>
        </authorList>
    </citation>
    <scope>NUCLEOTIDE SEQUENCE</scope>
    <source>
        <strain evidence="1">CGMCC 4.7110</strain>
    </source>
</reference>
<dbReference type="InterPro" id="IPR011990">
    <property type="entry name" value="TPR-like_helical_dom_sf"/>
</dbReference>
<reference evidence="1" key="2">
    <citation type="submission" date="2020-09" db="EMBL/GenBank/DDBJ databases">
        <authorList>
            <person name="Sun Q."/>
            <person name="Zhou Y."/>
        </authorList>
    </citation>
    <scope>NUCLEOTIDE SEQUENCE</scope>
    <source>
        <strain evidence="1">CGMCC 4.7110</strain>
    </source>
</reference>
<evidence type="ECO:0000313" key="2">
    <source>
        <dbReference type="Proteomes" id="UP000653411"/>
    </source>
</evidence>
<dbReference type="Proteomes" id="UP000653411">
    <property type="component" value="Unassembled WGS sequence"/>
</dbReference>
<name>A0A918CWQ8_9ACTN</name>
<protein>
    <recommendedName>
        <fullName evidence="3">Transcriptional regulator</fullName>
    </recommendedName>
</protein>
<dbReference type="EMBL" id="BMML01000033">
    <property type="protein sequence ID" value="GGN41039.1"/>
    <property type="molecule type" value="Genomic_DNA"/>
</dbReference>
<sequence>MDEFVAGIHAAAGRRGLHSGTDEARVRKWQRGVKPNAESQIYIAEALGWPESIVRADDWPNWLPLTANGVIPFGPHSSVPALREALLTAMERRNFLTISGTALSALAADWAGGSHDTLARARDGKQQVSEDLVAFLESSTRYLAALPTEQRQHTPALLDAQLATVTELLEHGRCTAGLRLRLHTLAASLAQTTGWHRFDLGHHTDASQLWIAGLHNAHAVGDRDMGAGFLGDLAYQAAWRGQHTTAADILEHALTRAESPAARCLLQLRLARTLAARHDPAERRAVLRALAAAEQHLNDAGTDRPSWCAWVSEADVAVDSGQTLLDLGDTRRAHQLITEGEHLLPASRDKTKGVFLTYQATSYLDQEEPEPAAAAATEALLLARRIGAPRCIKLVENLLPRFQPYTRTQGVPELLAAAA</sequence>
<evidence type="ECO:0000313" key="1">
    <source>
        <dbReference type="EMBL" id="GGN41039.1"/>
    </source>
</evidence>
<accession>A0A918CWQ8</accession>
<dbReference type="AlphaFoldDB" id="A0A918CWQ8"/>
<proteinExistence type="predicted"/>
<comment type="caution">
    <text evidence="1">The sequence shown here is derived from an EMBL/GenBank/DDBJ whole genome shotgun (WGS) entry which is preliminary data.</text>
</comment>